<evidence type="ECO:0000256" key="2">
    <source>
        <dbReference type="SAM" id="MobiDB-lite"/>
    </source>
</evidence>
<proteinExistence type="predicted"/>
<keyword evidence="1" id="KW-0175">Coiled coil</keyword>
<dbReference type="InterPro" id="IPR000488">
    <property type="entry name" value="Death_dom"/>
</dbReference>
<dbReference type="InterPro" id="IPR011029">
    <property type="entry name" value="DEATH-like_dom_sf"/>
</dbReference>
<dbReference type="RefSeq" id="XP_065651401.1">
    <property type="nucleotide sequence ID" value="XM_065795329.1"/>
</dbReference>
<evidence type="ECO:0000313" key="5">
    <source>
        <dbReference type="RefSeq" id="XP_065651401.1"/>
    </source>
</evidence>
<name>A0ABM4BQH9_HYDVU</name>
<feature type="compositionally biased region" description="Polar residues" evidence="2">
    <location>
        <begin position="368"/>
        <end position="384"/>
    </location>
</feature>
<organism evidence="4 5">
    <name type="scientific">Hydra vulgaris</name>
    <name type="common">Hydra</name>
    <name type="synonym">Hydra attenuata</name>
    <dbReference type="NCBI Taxonomy" id="6087"/>
    <lineage>
        <taxon>Eukaryota</taxon>
        <taxon>Metazoa</taxon>
        <taxon>Cnidaria</taxon>
        <taxon>Hydrozoa</taxon>
        <taxon>Hydroidolina</taxon>
        <taxon>Anthoathecata</taxon>
        <taxon>Aplanulata</taxon>
        <taxon>Hydridae</taxon>
        <taxon>Hydra</taxon>
    </lineage>
</organism>
<keyword evidence="4" id="KW-1185">Reference proteome</keyword>
<protein>
    <submittedName>
        <fullName evidence="5">Paramyosin isoform X3</fullName>
    </submittedName>
</protein>
<feature type="coiled-coil region" evidence="1">
    <location>
        <begin position="389"/>
        <end position="455"/>
    </location>
</feature>
<gene>
    <name evidence="5" type="primary">LOC100200969</name>
</gene>
<evidence type="ECO:0000313" key="4">
    <source>
        <dbReference type="Proteomes" id="UP001652625"/>
    </source>
</evidence>
<feature type="domain" description="Death" evidence="3">
    <location>
        <begin position="586"/>
        <end position="657"/>
    </location>
</feature>
<dbReference type="PROSITE" id="PS50017">
    <property type="entry name" value="DEATH_DOMAIN"/>
    <property type="match status" value="1"/>
</dbReference>
<evidence type="ECO:0000259" key="3">
    <source>
        <dbReference type="PROSITE" id="PS50017"/>
    </source>
</evidence>
<evidence type="ECO:0000256" key="1">
    <source>
        <dbReference type="SAM" id="Coils"/>
    </source>
</evidence>
<dbReference type="Gene3D" id="1.10.533.10">
    <property type="entry name" value="Death Domain, Fas"/>
    <property type="match status" value="1"/>
</dbReference>
<feature type="coiled-coil region" evidence="1">
    <location>
        <begin position="488"/>
        <end position="522"/>
    </location>
</feature>
<dbReference type="GeneID" id="100200969"/>
<feature type="coiled-coil region" evidence="1">
    <location>
        <begin position="105"/>
        <end position="245"/>
    </location>
</feature>
<dbReference type="Proteomes" id="UP001652625">
    <property type="component" value="Chromosome 04"/>
</dbReference>
<feature type="region of interest" description="Disordered" evidence="2">
    <location>
        <begin position="356"/>
        <end position="388"/>
    </location>
</feature>
<feature type="coiled-coil region" evidence="1">
    <location>
        <begin position="1"/>
        <end position="52"/>
    </location>
</feature>
<sequence length="680" mass="79837">MDIQITTLQALEDECARLRKQLVKNGHIQEEVEMLKNELEKSLETHSNLQSLALAFESENRIMHEKYSAQLIEHAKMESLIYELQHEISLKADSYSHLEKRFNKMKEIVESNDALKEQVYNLEKEKKKLFEQNEKIKDELETLKRCEENRTKKSKQLIEKLGKENTDLSLKLETYIEEMEDLDAKVVHLEKESKELRRYSSIATKMDLKGLTDLEKEKEELKIKLKKEINRRENIENDLFKIEEEYEEFKTYAENNEAELKKKIQTLISDQRFFVESHDASNNHVASALYSKQTLIETLEEEISILKNQLKTMEEEHEILLEENSSLANENSKLEEQLTLCKKKVSDLRNNLNKMNNTSNKILAGSDHYTTNSENLNHNSNQDSSAEEVKKFKEELELAQKCLESANQKNSQLQNEAEQKQLQHENAFAVLQKRNEDQEQSIIKLKELNHDYEKQLLNFQGWDIETVRRLSIDISELGQTNALITRMMNNFEVEREDYESKIKQLNSKIYNLEQQLNTLNYINENRSVNSNSIPSPETTPPVAIKNGEFRDSMINTKKLNNFTDENQDSLSDRELRRISYKLADGNWSRLPHELNANSLQVAQIMNAQIHEKEKVYNLLVLWRNGNQGDRTEQLEKLEELVDSIKRKDLISFLKEVGGVSRKKENGFRNTFKKMKKSVRR</sequence>
<accession>A0ABM4BQH9</accession>
<reference evidence="5" key="1">
    <citation type="submission" date="2025-08" db="UniProtKB">
        <authorList>
            <consortium name="RefSeq"/>
        </authorList>
    </citation>
    <scope>IDENTIFICATION</scope>
</reference>